<name>A0ABZ0W999_9BACT</name>
<dbReference type="EMBL" id="CP139960">
    <property type="protein sequence ID" value="WQD39860.1"/>
    <property type="molecule type" value="Genomic_DNA"/>
</dbReference>
<proteinExistence type="predicted"/>
<dbReference type="SUPFAM" id="SSF82153">
    <property type="entry name" value="FAS1 domain"/>
    <property type="match status" value="1"/>
</dbReference>
<dbReference type="PROSITE" id="PS51257">
    <property type="entry name" value="PROKAR_LIPOPROTEIN"/>
    <property type="match status" value="1"/>
</dbReference>
<organism evidence="1 2">
    <name type="scientific">Niabella yanshanensis</name>
    <dbReference type="NCBI Taxonomy" id="577386"/>
    <lineage>
        <taxon>Bacteria</taxon>
        <taxon>Pseudomonadati</taxon>
        <taxon>Bacteroidota</taxon>
        <taxon>Chitinophagia</taxon>
        <taxon>Chitinophagales</taxon>
        <taxon>Chitinophagaceae</taxon>
        <taxon>Niabella</taxon>
    </lineage>
</organism>
<evidence type="ECO:0000313" key="2">
    <source>
        <dbReference type="Proteomes" id="UP001325680"/>
    </source>
</evidence>
<dbReference type="InterPro" id="IPR036378">
    <property type="entry name" value="FAS1_dom_sf"/>
</dbReference>
<dbReference type="Gene3D" id="2.30.180.10">
    <property type="entry name" value="FAS1 domain"/>
    <property type="match status" value="1"/>
</dbReference>
<protein>
    <submittedName>
        <fullName evidence="1">Fasciclin domain-containing protein</fullName>
    </submittedName>
</protein>
<dbReference type="RefSeq" id="WP_114789263.1">
    <property type="nucleotide sequence ID" value="NZ_CP139960.1"/>
</dbReference>
<accession>A0ABZ0W999</accession>
<keyword evidence="2" id="KW-1185">Reference proteome</keyword>
<evidence type="ECO:0000313" key="1">
    <source>
        <dbReference type="EMBL" id="WQD39860.1"/>
    </source>
</evidence>
<gene>
    <name evidence="1" type="ORF">U0035_06820</name>
</gene>
<dbReference type="Proteomes" id="UP001325680">
    <property type="component" value="Chromosome"/>
</dbReference>
<reference evidence="1 2" key="1">
    <citation type="submission" date="2023-12" db="EMBL/GenBank/DDBJ databases">
        <title>Genome sequencing and assembly of bacterial species from a model synthetic community.</title>
        <authorList>
            <person name="Hogle S.L."/>
        </authorList>
    </citation>
    <scope>NUCLEOTIDE SEQUENCE [LARGE SCALE GENOMIC DNA]</scope>
    <source>
        <strain evidence="1 2">HAMBI_3031</strain>
    </source>
</reference>
<sequence>MKLNAIIVSLIVFAIGGCTKIDNTYKSAKAPEINFRGNAYEYLQSQTGVYDSLLKAISRVPGLEDTLKTGNITLFAANNRSFELAFLNINQARMDSVPQMPLADINSVDVDVLDSVLCKYMIRSKIKSSDLYSSLSDGIDVETIKYGYSMNMKLLFTNANGYVAGGPKLINFSDRNRSIFTRYWITTQTSTIDISADNAVINLLTSGHDFGFGSTFIRAVNKR</sequence>